<sequence length="76" mass="8621">MTRTTPELAAPSPNFLTGLVARRLAPDVRFGVQQAHARWIFSGIGFRNWNPQAPRGRDLTTRPPRPFKCTFEKSVK</sequence>
<dbReference type="EMBL" id="BGPR01016885">
    <property type="protein sequence ID" value="GBN74436.1"/>
    <property type="molecule type" value="Genomic_DNA"/>
</dbReference>
<evidence type="ECO:0000313" key="2">
    <source>
        <dbReference type="EMBL" id="GBN74436.1"/>
    </source>
</evidence>
<dbReference type="AlphaFoldDB" id="A0A4Y2RGC6"/>
<reference evidence="1 3" key="1">
    <citation type="journal article" date="2019" name="Sci. Rep.">
        <title>Orb-weaving spider Araneus ventricosus genome elucidates the spidroin gene catalogue.</title>
        <authorList>
            <person name="Kono N."/>
            <person name="Nakamura H."/>
            <person name="Ohtoshi R."/>
            <person name="Moran D.A.P."/>
            <person name="Shinohara A."/>
            <person name="Yoshida Y."/>
            <person name="Fujiwara M."/>
            <person name="Mori M."/>
            <person name="Tomita M."/>
            <person name="Arakawa K."/>
        </authorList>
    </citation>
    <scope>NUCLEOTIDE SEQUENCE [LARGE SCALE GENOMIC DNA]</scope>
</reference>
<dbReference type="EMBL" id="BGPR01016883">
    <property type="protein sequence ID" value="GBN74430.1"/>
    <property type="molecule type" value="Genomic_DNA"/>
</dbReference>
<accession>A0A4Y2RGC6</accession>
<evidence type="ECO:0000313" key="1">
    <source>
        <dbReference type="EMBL" id="GBN74430.1"/>
    </source>
</evidence>
<comment type="caution">
    <text evidence="1">The sequence shown here is derived from an EMBL/GenBank/DDBJ whole genome shotgun (WGS) entry which is preliminary data.</text>
</comment>
<proteinExistence type="predicted"/>
<keyword evidence="3" id="KW-1185">Reference proteome</keyword>
<name>A0A4Y2RGC6_ARAVE</name>
<gene>
    <name evidence="2" type="ORF">AVEN_15230_1</name>
    <name evidence="1" type="ORF">AVEN_253160_1</name>
</gene>
<organism evidence="1 3">
    <name type="scientific">Araneus ventricosus</name>
    <name type="common">Orbweaver spider</name>
    <name type="synonym">Epeira ventricosa</name>
    <dbReference type="NCBI Taxonomy" id="182803"/>
    <lineage>
        <taxon>Eukaryota</taxon>
        <taxon>Metazoa</taxon>
        <taxon>Ecdysozoa</taxon>
        <taxon>Arthropoda</taxon>
        <taxon>Chelicerata</taxon>
        <taxon>Arachnida</taxon>
        <taxon>Araneae</taxon>
        <taxon>Araneomorphae</taxon>
        <taxon>Entelegynae</taxon>
        <taxon>Araneoidea</taxon>
        <taxon>Araneidae</taxon>
        <taxon>Araneus</taxon>
    </lineage>
</organism>
<protein>
    <submittedName>
        <fullName evidence="1">Uncharacterized protein</fullName>
    </submittedName>
</protein>
<dbReference type="Proteomes" id="UP000499080">
    <property type="component" value="Unassembled WGS sequence"/>
</dbReference>
<evidence type="ECO:0000313" key="3">
    <source>
        <dbReference type="Proteomes" id="UP000499080"/>
    </source>
</evidence>